<evidence type="ECO:0000313" key="2">
    <source>
        <dbReference type="Proteomes" id="UP001159363"/>
    </source>
</evidence>
<dbReference type="EMBL" id="JARBHB010000008">
    <property type="protein sequence ID" value="KAJ8877751.1"/>
    <property type="molecule type" value="Genomic_DNA"/>
</dbReference>
<evidence type="ECO:0000313" key="1">
    <source>
        <dbReference type="EMBL" id="KAJ8877751.1"/>
    </source>
</evidence>
<organism evidence="1 2">
    <name type="scientific">Dryococelus australis</name>
    <dbReference type="NCBI Taxonomy" id="614101"/>
    <lineage>
        <taxon>Eukaryota</taxon>
        <taxon>Metazoa</taxon>
        <taxon>Ecdysozoa</taxon>
        <taxon>Arthropoda</taxon>
        <taxon>Hexapoda</taxon>
        <taxon>Insecta</taxon>
        <taxon>Pterygota</taxon>
        <taxon>Neoptera</taxon>
        <taxon>Polyneoptera</taxon>
        <taxon>Phasmatodea</taxon>
        <taxon>Verophasmatodea</taxon>
        <taxon>Anareolatae</taxon>
        <taxon>Phasmatidae</taxon>
        <taxon>Eurycanthinae</taxon>
        <taxon>Dryococelus</taxon>
    </lineage>
</organism>
<comment type="caution">
    <text evidence="1">The sequence shown here is derived from an EMBL/GenBank/DDBJ whole genome shotgun (WGS) entry which is preliminary data.</text>
</comment>
<sequence>MGGESASDSPCFDELIPGHKVSPHSLHHKRVVFVEGNISLFFLTSKHIVHVIKEDTNSFRTHPPPPLKLLGN</sequence>
<accession>A0ABQ9H0E6</accession>
<keyword evidence="2" id="KW-1185">Reference proteome</keyword>
<gene>
    <name evidence="1" type="ORF">PR048_022206</name>
</gene>
<reference evidence="1 2" key="1">
    <citation type="submission" date="2023-02" db="EMBL/GenBank/DDBJ databases">
        <title>LHISI_Scaffold_Assembly.</title>
        <authorList>
            <person name="Stuart O.P."/>
            <person name="Cleave R."/>
            <person name="Magrath M.J.L."/>
            <person name="Mikheyev A.S."/>
        </authorList>
    </citation>
    <scope>NUCLEOTIDE SEQUENCE [LARGE SCALE GENOMIC DNA]</scope>
    <source>
        <strain evidence="1">Daus_M_001</strain>
        <tissue evidence="1">Leg muscle</tissue>
    </source>
</reference>
<proteinExistence type="predicted"/>
<name>A0ABQ9H0E6_9NEOP</name>
<protein>
    <submittedName>
        <fullName evidence="1">Uncharacterized protein</fullName>
    </submittedName>
</protein>
<dbReference type="Proteomes" id="UP001159363">
    <property type="component" value="Chromosome 7"/>
</dbReference>